<feature type="transmembrane region" description="Helical" evidence="6">
    <location>
        <begin position="22"/>
        <end position="41"/>
    </location>
</feature>
<dbReference type="RefSeq" id="WP_087031299.1">
    <property type="nucleotide sequence ID" value="NZ_FJNE01000002.1"/>
</dbReference>
<dbReference type="PANTHER" id="PTHR12677">
    <property type="entry name" value="GOLGI APPARATUS MEMBRANE PROTEIN TVP38-RELATED"/>
    <property type="match status" value="1"/>
</dbReference>
<evidence type="ECO:0000313" key="8">
    <source>
        <dbReference type="EMBL" id="CZQ85427.1"/>
    </source>
</evidence>
<gene>
    <name evidence="8" type="ORF">Tpal_631</name>
</gene>
<reference evidence="8 9" key="1">
    <citation type="submission" date="2016-02" db="EMBL/GenBank/DDBJ databases">
        <authorList>
            <person name="Wen L."/>
            <person name="He K."/>
            <person name="Yang H."/>
        </authorList>
    </citation>
    <scope>NUCLEOTIDE SEQUENCE [LARGE SCALE GENOMIC DNA]</scope>
    <source>
        <strain evidence="8">Trichococcus palustris</strain>
    </source>
</reference>
<proteinExistence type="inferred from homology"/>
<dbReference type="InterPro" id="IPR015414">
    <property type="entry name" value="TMEM64"/>
</dbReference>
<comment type="similarity">
    <text evidence="6">Belongs to the TVP38/TMEM64 family.</text>
</comment>
<dbReference type="Pfam" id="PF09335">
    <property type="entry name" value="VTT_dom"/>
    <property type="match status" value="1"/>
</dbReference>
<evidence type="ECO:0000256" key="2">
    <source>
        <dbReference type="ARBA" id="ARBA00022475"/>
    </source>
</evidence>
<accession>A0A143YD43</accession>
<dbReference type="GO" id="GO:0005886">
    <property type="term" value="C:plasma membrane"/>
    <property type="evidence" value="ECO:0007669"/>
    <property type="project" value="UniProtKB-SubCell"/>
</dbReference>
<evidence type="ECO:0000256" key="4">
    <source>
        <dbReference type="ARBA" id="ARBA00022989"/>
    </source>
</evidence>
<keyword evidence="3 6" id="KW-0812">Transmembrane</keyword>
<keyword evidence="5 6" id="KW-0472">Membrane</keyword>
<feature type="transmembrane region" description="Helical" evidence="6">
    <location>
        <begin position="150"/>
        <end position="168"/>
    </location>
</feature>
<keyword evidence="2 6" id="KW-1003">Cell membrane</keyword>
<organism evidence="8 9">
    <name type="scientific">Trichococcus palustris</name>
    <dbReference type="NCBI Taxonomy" id="140314"/>
    <lineage>
        <taxon>Bacteria</taxon>
        <taxon>Bacillati</taxon>
        <taxon>Bacillota</taxon>
        <taxon>Bacilli</taxon>
        <taxon>Lactobacillales</taxon>
        <taxon>Carnobacteriaceae</taxon>
        <taxon>Trichococcus</taxon>
    </lineage>
</organism>
<evidence type="ECO:0000256" key="3">
    <source>
        <dbReference type="ARBA" id="ARBA00022692"/>
    </source>
</evidence>
<evidence type="ECO:0000313" key="9">
    <source>
        <dbReference type="Proteomes" id="UP000242754"/>
    </source>
</evidence>
<dbReference type="InterPro" id="IPR032816">
    <property type="entry name" value="VTT_dom"/>
</dbReference>
<feature type="transmembrane region" description="Helical" evidence="6">
    <location>
        <begin position="180"/>
        <end position="210"/>
    </location>
</feature>
<feature type="transmembrane region" description="Helical" evidence="6">
    <location>
        <begin position="61"/>
        <end position="82"/>
    </location>
</feature>
<keyword evidence="9" id="KW-1185">Reference proteome</keyword>
<dbReference type="Proteomes" id="UP000242754">
    <property type="component" value="Unassembled WGS sequence"/>
</dbReference>
<dbReference type="AlphaFoldDB" id="A0A143YD43"/>
<sequence>MEMTPTSSTQTLESKISKNSKIIVNVVKVISVITTVALIYVCLKYNLLTSKTAMEHFIGQFGMLGPVILIAYMAIQVVIPFLPSNIWMASGMLMYGSFFGFIYNYIGITIGSIAVFFISKKFGPHIMNALFSENAQAKYQKLTNNPKFDLLFGLLILSPVTPSAYLCYLAGITKITARKYILVIILCKIPSLLAYTYGLQLVSTLLLSFFK</sequence>
<evidence type="ECO:0000256" key="1">
    <source>
        <dbReference type="ARBA" id="ARBA00004651"/>
    </source>
</evidence>
<keyword evidence="4 6" id="KW-1133">Transmembrane helix</keyword>
<feature type="transmembrane region" description="Helical" evidence="6">
    <location>
        <begin position="94"/>
        <end position="118"/>
    </location>
</feature>
<dbReference type="STRING" id="140314.SAMN04488076_101115"/>
<evidence type="ECO:0000256" key="5">
    <source>
        <dbReference type="ARBA" id="ARBA00023136"/>
    </source>
</evidence>
<dbReference type="EMBL" id="FJNE01000002">
    <property type="protein sequence ID" value="CZQ85427.1"/>
    <property type="molecule type" value="Genomic_DNA"/>
</dbReference>
<feature type="domain" description="VTT" evidence="7">
    <location>
        <begin position="82"/>
        <end position="198"/>
    </location>
</feature>
<name>A0A143YD43_9LACT</name>
<comment type="subcellular location">
    <subcellularLocation>
        <location evidence="1 6">Cell membrane</location>
        <topology evidence="1 6">Multi-pass membrane protein</topology>
    </subcellularLocation>
</comment>
<evidence type="ECO:0000259" key="7">
    <source>
        <dbReference type="Pfam" id="PF09335"/>
    </source>
</evidence>
<evidence type="ECO:0000256" key="6">
    <source>
        <dbReference type="RuleBase" id="RU366058"/>
    </source>
</evidence>
<dbReference type="PANTHER" id="PTHR12677:SF49">
    <property type="entry name" value="TVP38_TMEM64 FAMILY MEMBRANE PROTEIN"/>
    <property type="match status" value="1"/>
</dbReference>
<protein>
    <recommendedName>
        <fullName evidence="6">TVP38/TMEM64 family membrane protein</fullName>
    </recommendedName>
</protein>
<dbReference type="OrthoDB" id="371137at2"/>